<organism evidence="1 2">
    <name type="scientific">Pseudomonas inefficax</name>
    <dbReference type="NCBI Taxonomy" id="2078786"/>
    <lineage>
        <taxon>Bacteria</taxon>
        <taxon>Pseudomonadati</taxon>
        <taxon>Pseudomonadota</taxon>
        <taxon>Gammaproteobacteria</taxon>
        <taxon>Pseudomonadales</taxon>
        <taxon>Pseudomonadaceae</taxon>
        <taxon>Pseudomonas</taxon>
    </lineage>
</organism>
<dbReference type="AlphaFoldDB" id="A0AAQ1PAZ5"/>
<dbReference type="RefSeq" id="WP_133973817.1">
    <property type="nucleotide sequence ID" value="NZ_OPYN01000167.1"/>
</dbReference>
<dbReference type="Proteomes" id="UP000294335">
    <property type="component" value="Unassembled WGS sequence"/>
</dbReference>
<accession>A0AAQ1PAZ5</accession>
<evidence type="ECO:0000313" key="1">
    <source>
        <dbReference type="EMBL" id="SPO62330.1"/>
    </source>
</evidence>
<protein>
    <submittedName>
        <fullName evidence="1">Uncharacterized protein</fullName>
    </submittedName>
</protein>
<reference evidence="1 2" key="1">
    <citation type="submission" date="2018-02" db="EMBL/GenBank/DDBJ databases">
        <authorList>
            <person name="Dubost A."/>
        </authorList>
    </citation>
    <scope>NUCLEOTIDE SEQUENCE [LARGE SCALE GENOMIC DNA]</scope>
    <source>
        <strain evidence="2">JV551A3</strain>
    </source>
</reference>
<gene>
    <name evidence="1" type="ORF">JV551A3_V1_1670075</name>
</gene>
<dbReference type="EMBL" id="OPYN01000167">
    <property type="protein sequence ID" value="SPO62330.1"/>
    <property type="molecule type" value="Genomic_DNA"/>
</dbReference>
<comment type="caution">
    <text evidence="1">The sequence shown here is derived from an EMBL/GenBank/DDBJ whole genome shotgun (WGS) entry which is preliminary data.</text>
</comment>
<evidence type="ECO:0000313" key="2">
    <source>
        <dbReference type="Proteomes" id="UP000294335"/>
    </source>
</evidence>
<name>A0AAQ1PAZ5_9PSED</name>
<sequence length="237" mass="27201">MNDEQRKKRITDVAEWMKDHTYTQLVNANGVEVWRCEKPDTIHLAFDICVTRFGMSIAGDIGCLVFRVGSSYGIDFLRHQSDGYLYEKLDDAFRKDREFDGEGFIERVVWAVCDRIYHDVDEDLTPEWAPEEKRRGVTAESVKDWLKGHRDQDIHDGDFPFEELADLIEAAEELTSTGRDESIAAHDFLSEHEKLLCVSDTWEWRLNKPAGAVMTRLFYVRHAANAIMAIKAQAAAA</sequence>
<proteinExistence type="predicted"/>
<keyword evidence="2" id="KW-1185">Reference proteome</keyword>